<dbReference type="PANTHER" id="PTHR35040">
    <property type="match status" value="1"/>
</dbReference>
<dbReference type="Pfam" id="PF12138">
    <property type="entry name" value="Spherulin4"/>
    <property type="match status" value="1"/>
</dbReference>
<dbReference type="InterPro" id="IPR021986">
    <property type="entry name" value="Spherulin4"/>
</dbReference>
<proteinExistence type="predicted"/>
<dbReference type="OrthoDB" id="5342184at2759"/>
<name>A0A6A6VHS8_9PLEO</name>
<evidence type="ECO:0000313" key="1">
    <source>
        <dbReference type="EMBL" id="KAF2749264.1"/>
    </source>
</evidence>
<protein>
    <submittedName>
        <fullName evidence="1">Uncharacterized protein</fullName>
    </submittedName>
</protein>
<reference evidence="1" key="1">
    <citation type="journal article" date="2020" name="Stud. Mycol.">
        <title>101 Dothideomycetes genomes: a test case for predicting lifestyles and emergence of pathogens.</title>
        <authorList>
            <person name="Haridas S."/>
            <person name="Albert R."/>
            <person name="Binder M."/>
            <person name="Bloem J."/>
            <person name="Labutti K."/>
            <person name="Salamov A."/>
            <person name="Andreopoulos B."/>
            <person name="Baker S."/>
            <person name="Barry K."/>
            <person name="Bills G."/>
            <person name="Bluhm B."/>
            <person name="Cannon C."/>
            <person name="Castanera R."/>
            <person name="Culley D."/>
            <person name="Daum C."/>
            <person name="Ezra D."/>
            <person name="Gonzalez J."/>
            <person name="Henrissat B."/>
            <person name="Kuo A."/>
            <person name="Liang C."/>
            <person name="Lipzen A."/>
            <person name="Lutzoni F."/>
            <person name="Magnuson J."/>
            <person name="Mondo S."/>
            <person name="Nolan M."/>
            <person name="Ohm R."/>
            <person name="Pangilinan J."/>
            <person name="Park H.-J."/>
            <person name="Ramirez L."/>
            <person name="Alfaro M."/>
            <person name="Sun H."/>
            <person name="Tritt A."/>
            <person name="Yoshinaga Y."/>
            <person name="Zwiers L.-H."/>
            <person name="Turgeon B."/>
            <person name="Goodwin S."/>
            <person name="Spatafora J."/>
            <person name="Crous P."/>
            <person name="Grigoriev I."/>
        </authorList>
    </citation>
    <scope>NUCLEOTIDE SEQUENCE</scope>
    <source>
        <strain evidence="1">CBS 119925</strain>
    </source>
</reference>
<dbReference type="Proteomes" id="UP000799440">
    <property type="component" value="Unassembled WGS sequence"/>
</dbReference>
<gene>
    <name evidence="1" type="ORF">M011DRAFT_302712</name>
</gene>
<dbReference type="PANTHER" id="PTHR35040:SF7">
    <property type="entry name" value="FIBRONECTIN TYPE-III DOMAIN-CONTAINING PROTEIN-RELATED"/>
    <property type="match status" value="1"/>
</dbReference>
<organism evidence="1 2">
    <name type="scientific">Sporormia fimetaria CBS 119925</name>
    <dbReference type="NCBI Taxonomy" id="1340428"/>
    <lineage>
        <taxon>Eukaryota</taxon>
        <taxon>Fungi</taxon>
        <taxon>Dikarya</taxon>
        <taxon>Ascomycota</taxon>
        <taxon>Pezizomycotina</taxon>
        <taxon>Dothideomycetes</taxon>
        <taxon>Pleosporomycetidae</taxon>
        <taxon>Pleosporales</taxon>
        <taxon>Sporormiaceae</taxon>
        <taxon>Sporormia</taxon>
    </lineage>
</organism>
<sequence>MSLIVPLYVYPAPGVWDPLYWAAGNHTGLNITVILNPCSGPCVAPLAQPYLDEIPKLKQYPNIRTLGYVATNYTDRAVEEVLQEVERYSEWEGMMEGGKMGIDGIFLDEVPGTYDWRSEEYLKKVTEKVMEWRGTRKTNGTNGINGTEVRGLGEGVVVHNPGTLPYQTWNYLHLANLTVIFENTFDVFIESTTFYKLKSLTTTYSLPKDRFAIMLHSVPDIPDELTRWLVTELREMCDWSFVSSIGEKDEYWHAFSGIFERYVGWSDWI</sequence>
<evidence type="ECO:0000313" key="2">
    <source>
        <dbReference type="Proteomes" id="UP000799440"/>
    </source>
</evidence>
<dbReference type="EMBL" id="MU006566">
    <property type="protein sequence ID" value="KAF2749264.1"/>
    <property type="molecule type" value="Genomic_DNA"/>
</dbReference>
<accession>A0A6A6VHS8</accession>
<keyword evidence="2" id="KW-1185">Reference proteome</keyword>
<dbReference type="AlphaFoldDB" id="A0A6A6VHS8"/>